<name>A0A6A0A2Q2_HAELA</name>
<evidence type="ECO:0000313" key="5">
    <source>
        <dbReference type="Proteomes" id="UP000485058"/>
    </source>
</evidence>
<reference evidence="4 5" key="1">
    <citation type="submission" date="2020-02" db="EMBL/GenBank/DDBJ databases">
        <title>Draft genome sequence of Haematococcus lacustris strain NIES-144.</title>
        <authorList>
            <person name="Morimoto D."/>
            <person name="Nakagawa S."/>
            <person name="Yoshida T."/>
            <person name="Sawayama S."/>
        </authorList>
    </citation>
    <scope>NUCLEOTIDE SEQUENCE [LARGE SCALE GENOMIC DNA]</scope>
    <source>
        <strain evidence="4 5">NIES-144</strain>
    </source>
</reference>
<evidence type="ECO:0000259" key="3">
    <source>
        <dbReference type="PROSITE" id="PS51845"/>
    </source>
</evidence>
<keyword evidence="1" id="KW-0479">Metal-binding</keyword>
<dbReference type="Pfam" id="PF00233">
    <property type="entry name" value="PDEase_I"/>
    <property type="match status" value="1"/>
</dbReference>
<dbReference type="InterPro" id="IPR002073">
    <property type="entry name" value="PDEase_catalytic_dom"/>
</dbReference>
<evidence type="ECO:0000256" key="2">
    <source>
        <dbReference type="ARBA" id="ARBA00022801"/>
    </source>
</evidence>
<feature type="non-terminal residue" evidence="4">
    <location>
        <position position="1"/>
    </location>
</feature>
<gene>
    <name evidence="4" type="ORF">HaLaN_24300</name>
</gene>
<dbReference type="EMBL" id="BLLF01003053">
    <property type="protein sequence ID" value="GFH26194.1"/>
    <property type="molecule type" value="Genomic_DNA"/>
</dbReference>
<dbReference type="PROSITE" id="PS51845">
    <property type="entry name" value="PDEASE_I_2"/>
    <property type="match status" value="1"/>
</dbReference>
<dbReference type="GO" id="GO:0046872">
    <property type="term" value="F:metal ion binding"/>
    <property type="evidence" value="ECO:0007669"/>
    <property type="project" value="UniProtKB-KW"/>
</dbReference>
<organism evidence="4 5">
    <name type="scientific">Haematococcus lacustris</name>
    <name type="common">Green alga</name>
    <name type="synonym">Haematococcus pluvialis</name>
    <dbReference type="NCBI Taxonomy" id="44745"/>
    <lineage>
        <taxon>Eukaryota</taxon>
        <taxon>Viridiplantae</taxon>
        <taxon>Chlorophyta</taxon>
        <taxon>core chlorophytes</taxon>
        <taxon>Chlorophyceae</taxon>
        <taxon>CS clade</taxon>
        <taxon>Chlamydomonadales</taxon>
        <taxon>Haematococcaceae</taxon>
        <taxon>Haematococcus</taxon>
    </lineage>
</organism>
<keyword evidence="5" id="KW-1185">Reference proteome</keyword>
<proteinExistence type="predicted"/>
<feature type="domain" description="PDEase" evidence="3">
    <location>
        <begin position="1"/>
        <end position="93"/>
    </location>
</feature>
<dbReference type="InterPro" id="IPR036971">
    <property type="entry name" value="PDEase_catalytic_dom_sf"/>
</dbReference>
<dbReference type="PANTHER" id="PTHR11347">
    <property type="entry name" value="CYCLIC NUCLEOTIDE PHOSPHODIESTERASE"/>
    <property type="match status" value="1"/>
</dbReference>
<sequence length="93" mass="10393">MAGADQWTFDAFRLDQLSSGHALSTLAFFLLQSTGLMKQHSIRGVKVARFLRAIEAGYQSNAYHNAVHDLEHVGLTNDFLNNSDHDLAILYND</sequence>
<dbReference type="GO" id="GO:0007165">
    <property type="term" value="P:signal transduction"/>
    <property type="evidence" value="ECO:0007669"/>
    <property type="project" value="InterPro"/>
</dbReference>
<protein>
    <submittedName>
        <fullName evidence="4">3',5'-cyclic-nucleotide phosphodiesterase</fullName>
    </submittedName>
</protein>
<dbReference type="InterPro" id="IPR023174">
    <property type="entry name" value="PDEase_CS"/>
</dbReference>
<dbReference type="PROSITE" id="PS00126">
    <property type="entry name" value="PDEASE_I_1"/>
    <property type="match status" value="1"/>
</dbReference>
<dbReference type="Gene3D" id="1.10.1300.10">
    <property type="entry name" value="3'5'-cyclic nucleotide phosphodiesterase, catalytic domain"/>
    <property type="match status" value="2"/>
</dbReference>
<dbReference type="SUPFAM" id="SSF109604">
    <property type="entry name" value="HD-domain/PDEase-like"/>
    <property type="match status" value="1"/>
</dbReference>
<dbReference type="Proteomes" id="UP000485058">
    <property type="component" value="Unassembled WGS sequence"/>
</dbReference>
<keyword evidence="2" id="KW-0378">Hydrolase</keyword>
<evidence type="ECO:0000256" key="1">
    <source>
        <dbReference type="ARBA" id="ARBA00022723"/>
    </source>
</evidence>
<comment type="caution">
    <text evidence="4">The sequence shown here is derived from an EMBL/GenBank/DDBJ whole genome shotgun (WGS) entry which is preliminary data.</text>
</comment>
<dbReference type="AlphaFoldDB" id="A0A6A0A2Q2"/>
<accession>A0A6A0A2Q2</accession>
<feature type="non-terminal residue" evidence="4">
    <location>
        <position position="93"/>
    </location>
</feature>
<dbReference type="GO" id="GO:0004114">
    <property type="term" value="F:3',5'-cyclic-nucleotide phosphodiesterase activity"/>
    <property type="evidence" value="ECO:0007669"/>
    <property type="project" value="InterPro"/>
</dbReference>
<evidence type="ECO:0000313" key="4">
    <source>
        <dbReference type="EMBL" id="GFH26194.1"/>
    </source>
</evidence>